<evidence type="ECO:0000259" key="1">
    <source>
        <dbReference type="Pfam" id="PF13480"/>
    </source>
</evidence>
<comment type="caution">
    <text evidence="2">The sequence shown here is derived from an EMBL/GenBank/DDBJ whole genome shotgun (WGS) entry which is preliminary data.</text>
</comment>
<protein>
    <submittedName>
        <fullName evidence="2">GNAT family N-acetyltransferase</fullName>
    </submittedName>
</protein>
<dbReference type="Pfam" id="PF13480">
    <property type="entry name" value="Acetyltransf_6"/>
    <property type="match status" value="1"/>
</dbReference>
<dbReference type="SUPFAM" id="SSF55729">
    <property type="entry name" value="Acyl-CoA N-acyltransferases (Nat)"/>
    <property type="match status" value="1"/>
</dbReference>
<evidence type="ECO:0000313" key="2">
    <source>
        <dbReference type="EMBL" id="MBD7988438.1"/>
    </source>
</evidence>
<dbReference type="Proteomes" id="UP000647183">
    <property type="component" value="Unassembled WGS sequence"/>
</dbReference>
<dbReference type="EMBL" id="JACSQJ010000005">
    <property type="protein sequence ID" value="MBD7988438.1"/>
    <property type="molecule type" value="Genomic_DNA"/>
</dbReference>
<organism evidence="2 3">
    <name type="scientific">Luteimonas colneyensis</name>
    <dbReference type="NCBI Taxonomy" id="2762230"/>
    <lineage>
        <taxon>Bacteria</taxon>
        <taxon>Pseudomonadati</taxon>
        <taxon>Pseudomonadota</taxon>
        <taxon>Gammaproteobacteria</taxon>
        <taxon>Lysobacterales</taxon>
        <taxon>Lysobacteraceae</taxon>
        <taxon>Luteimonas</taxon>
    </lineage>
</organism>
<name>A0ABR8UKV8_9GAMM</name>
<dbReference type="InterPro" id="IPR016181">
    <property type="entry name" value="Acyl_CoA_acyltransferase"/>
</dbReference>
<feature type="domain" description="BioF2-like acetyltransferase" evidence="1">
    <location>
        <begin position="196"/>
        <end position="345"/>
    </location>
</feature>
<keyword evidence="3" id="KW-1185">Reference proteome</keyword>
<gene>
    <name evidence="2" type="ORF">H9645_10405</name>
</gene>
<evidence type="ECO:0000313" key="3">
    <source>
        <dbReference type="Proteomes" id="UP000647183"/>
    </source>
</evidence>
<dbReference type="InterPro" id="IPR038740">
    <property type="entry name" value="BioF2-like_GNAT_dom"/>
</dbReference>
<reference evidence="2 3" key="1">
    <citation type="submission" date="2020-08" db="EMBL/GenBank/DDBJ databases">
        <title>A Genomic Blueprint of the Chicken Gut Microbiome.</title>
        <authorList>
            <person name="Gilroy R."/>
            <person name="Ravi A."/>
            <person name="Getino M."/>
            <person name="Pursley I."/>
            <person name="Horton D.L."/>
            <person name="Alikhan N.-F."/>
            <person name="Baker D."/>
            <person name="Gharbi K."/>
            <person name="Hall N."/>
            <person name="Watson M."/>
            <person name="Adriaenssens E.M."/>
            <person name="Foster-Nyarko E."/>
            <person name="Jarju S."/>
            <person name="Secka A."/>
            <person name="Antonio M."/>
            <person name="Oren A."/>
            <person name="Chaudhuri R."/>
            <person name="La Ragione R.M."/>
            <person name="Hildebrand F."/>
            <person name="Pallen M.J."/>
        </authorList>
    </citation>
    <scope>NUCLEOTIDE SEQUENCE [LARGE SCALE GENOMIC DNA]</scope>
    <source>
        <strain evidence="2 3">Sa2BVA3</strain>
    </source>
</reference>
<accession>A0ABR8UKV8</accession>
<proteinExistence type="predicted"/>
<sequence length="399" mass="44049">MTTAHPHRAPVGHGPVRGELIPAHAYPTLAGDWTALQERAAGAPFTSWHWVSTWLELLPEAIRPTVFRATDDTGLLALGLVVERRQRGPGRLVWRRSLHMQGTGDVDMDEITVEYTGLLARRGGESAAYASFLACLADGPRDWRRLRIAATADAAVIDAVIPATLQASSVSRQPSYFVDLAGLRMRGTPYAATLPRKTRGNLGRIRRAYERHGPLRVEVATDPAQALDWLHRLRELHQRRWTARSGAGAFSSRFFEAFHQRLVAQGAPSGFTRITRISAGELVVGYLYNLEWRGTLYFYNAGLDYGLLDRYDNPGTVSLLALIEAGIGQGYDAIDFLAGSQDYKRRLATSSRTLHWIDIRPRGPRMVAERLAATVLGRTAALGRAITPADEEFPCSPTS</sequence>
<dbReference type="RefSeq" id="WP_191729628.1">
    <property type="nucleotide sequence ID" value="NZ_JACSQJ010000005.1"/>
</dbReference>